<feature type="region of interest" description="Disordered" evidence="1">
    <location>
        <begin position="234"/>
        <end position="284"/>
    </location>
</feature>
<dbReference type="Proteomes" id="UP000314294">
    <property type="component" value="Unassembled WGS sequence"/>
</dbReference>
<evidence type="ECO:0000313" key="3">
    <source>
        <dbReference type="Proteomes" id="UP000314294"/>
    </source>
</evidence>
<dbReference type="EMBL" id="SRLO01000500">
    <property type="protein sequence ID" value="TNN53976.1"/>
    <property type="molecule type" value="Genomic_DNA"/>
</dbReference>
<keyword evidence="3" id="KW-1185">Reference proteome</keyword>
<feature type="compositionally biased region" description="Basic and acidic residues" evidence="1">
    <location>
        <begin position="234"/>
        <end position="272"/>
    </location>
</feature>
<organism evidence="2 3">
    <name type="scientific">Liparis tanakae</name>
    <name type="common">Tanaka's snailfish</name>
    <dbReference type="NCBI Taxonomy" id="230148"/>
    <lineage>
        <taxon>Eukaryota</taxon>
        <taxon>Metazoa</taxon>
        <taxon>Chordata</taxon>
        <taxon>Craniata</taxon>
        <taxon>Vertebrata</taxon>
        <taxon>Euteleostomi</taxon>
        <taxon>Actinopterygii</taxon>
        <taxon>Neopterygii</taxon>
        <taxon>Teleostei</taxon>
        <taxon>Neoteleostei</taxon>
        <taxon>Acanthomorphata</taxon>
        <taxon>Eupercaria</taxon>
        <taxon>Perciformes</taxon>
        <taxon>Cottioidei</taxon>
        <taxon>Cottales</taxon>
        <taxon>Liparidae</taxon>
        <taxon>Liparis</taxon>
    </lineage>
</organism>
<name>A0A4Z2GKJ4_9TELE</name>
<sequence>MTTADLNVFLDCLSVRRGADAQGAAVWGSALHLTGQLESPRHTGPHPRALNPTHCRAWIINITANQDLHVMMILHPGGETHQDVSGTVLLAFCAIVNMRMQPDEAPGNASYRGHLGMLRVKRGALRQPRHIGGRRVVICDEWGVGGQKSASAVAAALALRAAWEVVVVVVVVTDLPPGWDEVDDADDEVDEPWMTRLNQCSTAGGPWPWSRQGNVTTVDKDMGLQDLDDMLMRKDPDLADGTTKDGKKTHESTITRRAREQEKDIEGDDPHKLNNRPANSSGKP</sequence>
<gene>
    <name evidence="2" type="ORF">EYF80_035800</name>
</gene>
<comment type="caution">
    <text evidence="2">The sequence shown here is derived from an EMBL/GenBank/DDBJ whole genome shotgun (WGS) entry which is preliminary data.</text>
</comment>
<protein>
    <submittedName>
        <fullName evidence="2">Uncharacterized protein</fullName>
    </submittedName>
</protein>
<reference evidence="2 3" key="1">
    <citation type="submission" date="2019-03" db="EMBL/GenBank/DDBJ databases">
        <title>First draft genome of Liparis tanakae, snailfish: a comprehensive survey of snailfish specific genes.</title>
        <authorList>
            <person name="Kim W."/>
            <person name="Song I."/>
            <person name="Jeong J.-H."/>
            <person name="Kim D."/>
            <person name="Kim S."/>
            <person name="Ryu S."/>
            <person name="Song J.Y."/>
            <person name="Lee S.K."/>
        </authorList>
    </citation>
    <scope>NUCLEOTIDE SEQUENCE [LARGE SCALE GENOMIC DNA]</scope>
    <source>
        <tissue evidence="2">Muscle</tissue>
    </source>
</reference>
<accession>A0A4Z2GKJ4</accession>
<evidence type="ECO:0000256" key="1">
    <source>
        <dbReference type="SAM" id="MobiDB-lite"/>
    </source>
</evidence>
<dbReference type="AlphaFoldDB" id="A0A4Z2GKJ4"/>
<proteinExistence type="predicted"/>
<evidence type="ECO:0000313" key="2">
    <source>
        <dbReference type="EMBL" id="TNN53976.1"/>
    </source>
</evidence>